<dbReference type="PROSITE" id="PS50883">
    <property type="entry name" value="EAL"/>
    <property type="match status" value="1"/>
</dbReference>
<dbReference type="SUPFAM" id="SSF55073">
    <property type="entry name" value="Nucleotide cyclase"/>
    <property type="match status" value="1"/>
</dbReference>
<dbReference type="InterPro" id="IPR000160">
    <property type="entry name" value="GGDEF_dom"/>
</dbReference>
<dbReference type="PROSITE" id="PS50885">
    <property type="entry name" value="HAMP"/>
    <property type="match status" value="1"/>
</dbReference>
<evidence type="ECO:0000313" key="5">
    <source>
        <dbReference type="EMBL" id="KAB2935188.1"/>
    </source>
</evidence>
<dbReference type="Pfam" id="PF00990">
    <property type="entry name" value="GGDEF"/>
    <property type="match status" value="1"/>
</dbReference>
<dbReference type="PANTHER" id="PTHR33121:SF70">
    <property type="entry name" value="SIGNALING PROTEIN YKOW"/>
    <property type="match status" value="1"/>
</dbReference>
<evidence type="ECO:0000259" key="4">
    <source>
        <dbReference type="PROSITE" id="PS50887"/>
    </source>
</evidence>
<dbReference type="CDD" id="cd01949">
    <property type="entry name" value="GGDEF"/>
    <property type="match status" value="1"/>
</dbReference>
<keyword evidence="1" id="KW-0812">Transmembrane</keyword>
<keyword evidence="1" id="KW-0472">Membrane</keyword>
<dbReference type="SMART" id="SM00052">
    <property type="entry name" value="EAL"/>
    <property type="match status" value="1"/>
</dbReference>
<dbReference type="SMART" id="SM00304">
    <property type="entry name" value="HAMP"/>
    <property type="match status" value="1"/>
</dbReference>
<feature type="domain" description="GGDEF" evidence="4">
    <location>
        <begin position="277"/>
        <end position="410"/>
    </location>
</feature>
<feature type="transmembrane region" description="Helical" evidence="1">
    <location>
        <begin position="176"/>
        <end position="199"/>
    </location>
</feature>
<dbReference type="GO" id="GO:0016020">
    <property type="term" value="C:membrane"/>
    <property type="evidence" value="ECO:0007669"/>
    <property type="project" value="InterPro"/>
</dbReference>
<name>A0A833H4T5_9LEPT</name>
<dbReference type="NCBIfam" id="TIGR00254">
    <property type="entry name" value="GGDEF"/>
    <property type="match status" value="1"/>
</dbReference>
<comment type="caution">
    <text evidence="5">The sequence shown here is derived from an EMBL/GenBank/DDBJ whole genome shotgun (WGS) entry which is preliminary data.</text>
</comment>
<feature type="transmembrane region" description="Helical" evidence="1">
    <location>
        <begin position="16"/>
        <end position="36"/>
    </location>
</feature>
<dbReference type="GO" id="GO:0007165">
    <property type="term" value="P:signal transduction"/>
    <property type="evidence" value="ECO:0007669"/>
    <property type="project" value="InterPro"/>
</dbReference>
<evidence type="ECO:0000313" key="6">
    <source>
        <dbReference type="Proteomes" id="UP000460298"/>
    </source>
</evidence>
<dbReference type="AlphaFoldDB" id="A0A833H4T5"/>
<organism evidence="5 6">
    <name type="scientific">Leptonema illini</name>
    <dbReference type="NCBI Taxonomy" id="183"/>
    <lineage>
        <taxon>Bacteria</taxon>
        <taxon>Pseudomonadati</taxon>
        <taxon>Spirochaetota</taxon>
        <taxon>Spirochaetia</taxon>
        <taxon>Leptospirales</taxon>
        <taxon>Leptospiraceae</taxon>
        <taxon>Leptonema</taxon>
    </lineage>
</organism>
<dbReference type="CDD" id="cd01948">
    <property type="entry name" value="EAL"/>
    <property type="match status" value="1"/>
</dbReference>
<dbReference type="Proteomes" id="UP000460298">
    <property type="component" value="Unassembled WGS sequence"/>
</dbReference>
<evidence type="ECO:0000259" key="2">
    <source>
        <dbReference type="PROSITE" id="PS50883"/>
    </source>
</evidence>
<evidence type="ECO:0000256" key="1">
    <source>
        <dbReference type="SAM" id="Phobius"/>
    </source>
</evidence>
<dbReference type="SMART" id="SM00267">
    <property type="entry name" value="GGDEF"/>
    <property type="match status" value="1"/>
</dbReference>
<dbReference type="SUPFAM" id="SSF158472">
    <property type="entry name" value="HAMP domain-like"/>
    <property type="match status" value="1"/>
</dbReference>
<dbReference type="GO" id="GO:0071111">
    <property type="term" value="F:cyclic-guanylate-specific phosphodiesterase activity"/>
    <property type="evidence" value="ECO:0007669"/>
    <property type="project" value="InterPro"/>
</dbReference>
<sequence>MHDLLRKLTLFPLRRLIPILLLVGFSVSLVALLALYRSGYRKNAIDLHRSTAQHSIEVLTHLLENDRQLFEKSFSMLVRPSDTGIVLITDQKGIVQYSNQRLLAGQPVDEVFELLRLARGINRQRIEQSIDAAQTSYIDSGSRQILYRPYRNDMQHGHVIYVLDLSDMLYSFDRNLLSFVLPALAVVGLPLLVFGFLYMRLYHNRLNSLMETTEALSRGELDVRAELFGRDEIAALGERFNRMASKIGTLAYRDSLTGIRNRAAFEEAVQHQLQFNTPGAMIFMDLDGFKYVNETFGHNVGDRMLQLVTGRITSLIPGNGIFARIGGDEFAVFVHDYRDITALQILCDRIIHYVSQDFNIDGIHHHIGVSMGLALFPEDGTTFHELLMHSDLAMYQAKRSGKNTFMMFSDTLRDEMKRKTVLMNYLHHTFRKHLVADDFFTVYQPIIDVDTGMLSHMESLVRWRGKEGMRASTAEIIPLLEESGLIRELGYFVFERVTADFRQIIDELGDSVPDLKITINVSLIQLLDSSFLRQITDIVTRYGLHPQQIIIEITETALMQQPEKMIRILNSMSERGFLFAIDDFGTGYSSLSYLKHLPAAYLKIDQSFVKDISFDERSQVIARSVIVLGKALGLKIIAEGVEDQETAHMVSRLGSDYLQGYFCSRPLPFAETLSLIRGRFRFFVPRPAGEGLPEAHSVDG</sequence>
<protein>
    <submittedName>
        <fullName evidence="5">EAL domain-containing protein</fullName>
    </submittedName>
</protein>
<evidence type="ECO:0000259" key="3">
    <source>
        <dbReference type="PROSITE" id="PS50885"/>
    </source>
</evidence>
<dbReference type="SUPFAM" id="SSF141868">
    <property type="entry name" value="EAL domain-like"/>
    <property type="match status" value="1"/>
</dbReference>
<proteinExistence type="predicted"/>
<dbReference type="PANTHER" id="PTHR33121">
    <property type="entry name" value="CYCLIC DI-GMP PHOSPHODIESTERASE PDEF"/>
    <property type="match status" value="1"/>
</dbReference>
<dbReference type="InterPro" id="IPR003660">
    <property type="entry name" value="HAMP_dom"/>
</dbReference>
<accession>A0A833H4T5</accession>
<dbReference type="Gene3D" id="3.30.70.270">
    <property type="match status" value="1"/>
</dbReference>
<gene>
    <name evidence="5" type="ORF">F9K24_00235</name>
</gene>
<dbReference type="Pfam" id="PF00563">
    <property type="entry name" value="EAL"/>
    <property type="match status" value="1"/>
</dbReference>
<dbReference type="InterPro" id="IPR043128">
    <property type="entry name" value="Rev_trsase/Diguanyl_cyclase"/>
</dbReference>
<dbReference type="CDD" id="cd06225">
    <property type="entry name" value="HAMP"/>
    <property type="match status" value="1"/>
</dbReference>
<dbReference type="InterPro" id="IPR001633">
    <property type="entry name" value="EAL_dom"/>
</dbReference>
<feature type="domain" description="EAL" evidence="2">
    <location>
        <begin position="423"/>
        <end position="680"/>
    </location>
</feature>
<dbReference type="PROSITE" id="PS50887">
    <property type="entry name" value="GGDEF"/>
    <property type="match status" value="1"/>
</dbReference>
<dbReference type="Pfam" id="PF00672">
    <property type="entry name" value="HAMP"/>
    <property type="match status" value="1"/>
</dbReference>
<feature type="domain" description="HAMP" evidence="3">
    <location>
        <begin position="200"/>
        <end position="252"/>
    </location>
</feature>
<dbReference type="Gene3D" id="6.10.340.10">
    <property type="match status" value="1"/>
</dbReference>
<dbReference type="InterPro" id="IPR029787">
    <property type="entry name" value="Nucleotide_cyclase"/>
</dbReference>
<dbReference type="InterPro" id="IPR050706">
    <property type="entry name" value="Cyclic-di-GMP_PDE-like"/>
</dbReference>
<dbReference type="Gene3D" id="3.20.20.450">
    <property type="entry name" value="EAL domain"/>
    <property type="match status" value="1"/>
</dbReference>
<keyword evidence="1" id="KW-1133">Transmembrane helix</keyword>
<dbReference type="EMBL" id="WBUI01000001">
    <property type="protein sequence ID" value="KAB2935188.1"/>
    <property type="molecule type" value="Genomic_DNA"/>
</dbReference>
<dbReference type="InterPro" id="IPR035919">
    <property type="entry name" value="EAL_sf"/>
</dbReference>
<reference evidence="5 6" key="1">
    <citation type="submission" date="2019-10" db="EMBL/GenBank/DDBJ databases">
        <title>Extracellular Electron Transfer in a Candidatus Methanoperedens spp. Enrichment Culture.</title>
        <authorList>
            <person name="Berger S."/>
            <person name="Rangel Shaw D."/>
            <person name="Berben T."/>
            <person name="In 'T Zandt M."/>
            <person name="Frank J."/>
            <person name="Reimann J."/>
            <person name="Jetten M.S.M."/>
            <person name="Welte C.U."/>
        </authorList>
    </citation>
    <scope>NUCLEOTIDE SEQUENCE [LARGE SCALE GENOMIC DNA]</scope>
    <source>
        <strain evidence="5">SB12</strain>
    </source>
</reference>